<dbReference type="PANTHER" id="PTHR34220">
    <property type="entry name" value="SENSOR HISTIDINE KINASE YPDA"/>
    <property type="match status" value="1"/>
</dbReference>
<dbReference type="Gene3D" id="3.30.565.10">
    <property type="entry name" value="Histidine kinase-like ATPase, C-terminal domain"/>
    <property type="match status" value="1"/>
</dbReference>
<comment type="caution">
    <text evidence="3">The sequence shown here is derived from an EMBL/GenBank/DDBJ whole genome shotgun (WGS) entry which is preliminary data.</text>
</comment>
<dbReference type="InterPro" id="IPR036890">
    <property type="entry name" value="HATPase_C_sf"/>
</dbReference>
<feature type="transmembrane region" description="Helical" evidence="1">
    <location>
        <begin position="59"/>
        <end position="80"/>
    </location>
</feature>
<dbReference type="GO" id="GO:0000155">
    <property type="term" value="F:phosphorelay sensor kinase activity"/>
    <property type="evidence" value="ECO:0007669"/>
    <property type="project" value="InterPro"/>
</dbReference>
<feature type="transmembrane region" description="Helical" evidence="1">
    <location>
        <begin position="126"/>
        <end position="151"/>
    </location>
</feature>
<evidence type="ECO:0000313" key="3">
    <source>
        <dbReference type="EMBL" id="MPL97486.1"/>
    </source>
</evidence>
<dbReference type="InterPro" id="IPR010559">
    <property type="entry name" value="Sig_transdc_His_kin_internal"/>
</dbReference>
<dbReference type="Pfam" id="PF06580">
    <property type="entry name" value="His_kinase"/>
    <property type="match status" value="1"/>
</dbReference>
<dbReference type="EMBL" id="VSSQ01000558">
    <property type="protein sequence ID" value="MPL97486.1"/>
    <property type="molecule type" value="Genomic_DNA"/>
</dbReference>
<dbReference type="GO" id="GO:0016020">
    <property type="term" value="C:membrane"/>
    <property type="evidence" value="ECO:0007669"/>
    <property type="project" value="InterPro"/>
</dbReference>
<feature type="domain" description="Signal transduction histidine kinase internal region" evidence="2">
    <location>
        <begin position="173"/>
        <end position="249"/>
    </location>
</feature>
<name>A0A644W1T4_9ZZZZ</name>
<sequence>MKSNSMNNHNLHFISRLSDYTLKSVLIRIALVSATGWLFLFLASRLAGDGPVEVTLLKYIRTILVFNIISEGNVLFDHIAERYLPIPEKISLRIILHAIVSLMLGVALLTAVVLTGNEPLFFSNPILQMMILFGLIFTFILILVSVTLRIIDQWINSIRELEEMKNLKLASDYSSLQAQLNPHFLFNNLSVLKSMITYEPESAIQFTQNFTDVYRYVLQSKDKSTVKVSEELGFIEAYIALHKERMGNALMVETDISRAALNREIPPLALQLLIENALKHNIALKDSPLHIVIRSNDNSVTVTNNINFKEASWSGKTGLLNLQQRYALLTGPPVEIRQQDGIFEVEIPLL</sequence>
<keyword evidence="1" id="KW-0812">Transmembrane</keyword>
<reference evidence="3" key="1">
    <citation type="submission" date="2019-08" db="EMBL/GenBank/DDBJ databases">
        <authorList>
            <person name="Kucharzyk K."/>
            <person name="Murdoch R.W."/>
            <person name="Higgins S."/>
            <person name="Loffler F."/>
        </authorList>
    </citation>
    <scope>NUCLEOTIDE SEQUENCE</scope>
</reference>
<feature type="transmembrane region" description="Helical" evidence="1">
    <location>
        <begin position="92"/>
        <end position="114"/>
    </location>
</feature>
<gene>
    <name evidence="3" type="ORF">SDC9_43677</name>
</gene>
<evidence type="ECO:0000259" key="2">
    <source>
        <dbReference type="Pfam" id="PF06580"/>
    </source>
</evidence>
<feature type="transmembrane region" description="Helical" evidence="1">
    <location>
        <begin position="25"/>
        <end position="47"/>
    </location>
</feature>
<keyword evidence="1" id="KW-1133">Transmembrane helix</keyword>
<protein>
    <recommendedName>
        <fullName evidence="2">Signal transduction histidine kinase internal region domain-containing protein</fullName>
    </recommendedName>
</protein>
<dbReference type="InterPro" id="IPR050640">
    <property type="entry name" value="Bact_2-comp_sensor_kinase"/>
</dbReference>
<keyword evidence="1" id="KW-0472">Membrane</keyword>
<organism evidence="3">
    <name type="scientific">bioreactor metagenome</name>
    <dbReference type="NCBI Taxonomy" id="1076179"/>
    <lineage>
        <taxon>unclassified sequences</taxon>
        <taxon>metagenomes</taxon>
        <taxon>ecological metagenomes</taxon>
    </lineage>
</organism>
<proteinExistence type="predicted"/>
<dbReference type="AlphaFoldDB" id="A0A644W1T4"/>
<evidence type="ECO:0000256" key="1">
    <source>
        <dbReference type="SAM" id="Phobius"/>
    </source>
</evidence>
<dbReference type="PANTHER" id="PTHR34220:SF7">
    <property type="entry name" value="SENSOR HISTIDINE KINASE YPDA"/>
    <property type="match status" value="1"/>
</dbReference>
<accession>A0A644W1T4</accession>